<evidence type="ECO:0000313" key="3">
    <source>
        <dbReference type="Proteomes" id="UP000178046"/>
    </source>
</evidence>
<reference evidence="2 3" key="1">
    <citation type="journal article" date="2016" name="Nat. Commun.">
        <title>Thousands of microbial genomes shed light on interconnected biogeochemical processes in an aquifer system.</title>
        <authorList>
            <person name="Anantharaman K."/>
            <person name="Brown C.T."/>
            <person name="Hug L.A."/>
            <person name="Sharon I."/>
            <person name="Castelle C.J."/>
            <person name="Probst A.J."/>
            <person name="Thomas B.C."/>
            <person name="Singh A."/>
            <person name="Wilkins M.J."/>
            <person name="Karaoz U."/>
            <person name="Brodie E.L."/>
            <person name="Williams K.H."/>
            <person name="Hubbard S.S."/>
            <person name="Banfield J.F."/>
        </authorList>
    </citation>
    <scope>NUCLEOTIDE SEQUENCE [LARGE SCALE GENOMIC DNA]</scope>
</reference>
<feature type="transmembrane region" description="Helical" evidence="1">
    <location>
        <begin position="6"/>
        <end position="25"/>
    </location>
</feature>
<proteinExistence type="predicted"/>
<accession>A0A1F5X4S3</accession>
<keyword evidence="1" id="KW-1133">Transmembrane helix</keyword>
<feature type="transmembrane region" description="Helical" evidence="1">
    <location>
        <begin position="57"/>
        <end position="76"/>
    </location>
</feature>
<feature type="transmembrane region" description="Helical" evidence="1">
    <location>
        <begin position="30"/>
        <end position="51"/>
    </location>
</feature>
<dbReference type="Proteomes" id="UP000178046">
    <property type="component" value="Unassembled WGS sequence"/>
</dbReference>
<organism evidence="2 3">
    <name type="scientific">Candidatus Giovannonibacteria bacterium RIFCSPLOWO2_01_FULL_44_16</name>
    <dbReference type="NCBI Taxonomy" id="1798348"/>
    <lineage>
        <taxon>Bacteria</taxon>
        <taxon>Candidatus Giovannoniibacteriota</taxon>
    </lineage>
</organism>
<sequence length="99" mass="10701">MEGFLFGTGYVFMVIMLLGIVLVAVRLLPFLTVAVVVFALLQVVLPGVALPNGEPRVWHGLALIILILVGLAGLAVDICSLNKRFLNFFCVSNEPFGRS</sequence>
<comment type="caution">
    <text evidence="2">The sequence shown here is derived from an EMBL/GenBank/DDBJ whole genome shotgun (WGS) entry which is preliminary data.</text>
</comment>
<evidence type="ECO:0000313" key="2">
    <source>
        <dbReference type="EMBL" id="OGF82860.1"/>
    </source>
</evidence>
<keyword evidence="1" id="KW-0812">Transmembrane</keyword>
<name>A0A1F5X4S3_9BACT</name>
<gene>
    <name evidence="2" type="ORF">A2924_01485</name>
</gene>
<dbReference type="AlphaFoldDB" id="A0A1F5X4S3"/>
<protein>
    <submittedName>
        <fullName evidence="2">Uncharacterized protein</fullName>
    </submittedName>
</protein>
<keyword evidence="1" id="KW-0472">Membrane</keyword>
<evidence type="ECO:0000256" key="1">
    <source>
        <dbReference type="SAM" id="Phobius"/>
    </source>
</evidence>
<dbReference type="EMBL" id="MFIA01000012">
    <property type="protein sequence ID" value="OGF82860.1"/>
    <property type="molecule type" value="Genomic_DNA"/>
</dbReference>